<dbReference type="RefSeq" id="WP_276328013.1">
    <property type="nucleotide sequence ID" value="NZ_JABTDW010000001.1"/>
</dbReference>
<sequence length="43" mass="4922">MINFKSINLMMFISKYGQGTVILSLCSKRSIIMLSTIKKIIQK</sequence>
<reference evidence="1" key="1">
    <citation type="submission" date="2020-06" db="EMBL/GenBank/DDBJ databases">
        <title>Genomic insights into acetone-butanol-ethanol (ABE) fermentation by sequencing solventogenic clostridia strains.</title>
        <authorList>
            <person name="Brown S."/>
        </authorList>
    </citation>
    <scope>NUCLEOTIDE SEQUENCE</scope>
    <source>
        <strain evidence="1">DJ123</strain>
    </source>
</reference>
<comment type="caution">
    <text evidence="1">The sequence shown here is derived from an EMBL/GenBank/DDBJ whole genome shotgun (WGS) entry which is preliminary data.</text>
</comment>
<dbReference type="Proteomes" id="UP000822184">
    <property type="component" value="Unassembled WGS sequence"/>
</dbReference>
<organism evidence="1 2">
    <name type="scientific">Clostridium beijerinckii</name>
    <name type="common">Clostridium MP</name>
    <dbReference type="NCBI Taxonomy" id="1520"/>
    <lineage>
        <taxon>Bacteria</taxon>
        <taxon>Bacillati</taxon>
        <taxon>Bacillota</taxon>
        <taxon>Clostridia</taxon>
        <taxon>Eubacteriales</taxon>
        <taxon>Clostridiaceae</taxon>
        <taxon>Clostridium</taxon>
    </lineage>
</organism>
<evidence type="ECO:0000313" key="2">
    <source>
        <dbReference type="Proteomes" id="UP000822184"/>
    </source>
</evidence>
<name>A0AAE5H099_CLOBE</name>
<accession>A0AAE5H099</accession>
<dbReference type="AlphaFoldDB" id="A0AAE5H099"/>
<protein>
    <submittedName>
        <fullName evidence="1">Uncharacterized protein</fullName>
    </submittedName>
</protein>
<evidence type="ECO:0000313" key="1">
    <source>
        <dbReference type="EMBL" id="NSB12156.1"/>
    </source>
</evidence>
<gene>
    <name evidence="1" type="ORF">BCD95_000415</name>
</gene>
<proteinExistence type="predicted"/>
<dbReference type="EMBL" id="JABTDW010000001">
    <property type="protein sequence ID" value="NSB12156.1"/>
    <property type="molecule type" value="Genomic_DNA"/>
</dbReference>